<evidence type="ECO:0000313" key="5">
    <source>
        <dbReference type="Proteomes" id="UP001061958"/>
    </source>
</evidence>
<dbReference type="InterPro" id="IPR050327">
    <property type="entry name" value="Proton-linked_MCT"/>
</dbReference>
<organism evidence="4 5">
    <name type="scientific">Galdieria partita</name>
    <dbReference type="NCBI Taxonomy" id="83374"/>
    <lineage>
        <taxon>Eukaryota</taxon>
        <taxon>Rhodophyta</taxon>
        <taxon>Bangiophyceae</taxon>
        <taxon>Galdieriales</taxon>
        <taxon>Galdieriaceae</taxon>
        <taxon>Galdieria</taxon>
    </lineage>
</organism>
<dbReference type="OrthoDB" id="5667at2759"/>
<dbReference type="SUPFAM" id="SSF103473">
    <property type="entry name" value="MFS general substrate transporter"/>
    <property type="match status" value="1"/>
</dbReference>
<accession>A0A9C7UTZ4</accession>
<reference evidence="4" key="2">
    <citation type="submission" date="2022-01" db="EMBL/GenBank/DDBJ databases">
        <authorList>
            <person name="Hirooka S."/>
            <person name="Miyagishima S.Y."/>
        </authorList>
    </citation>
    <scope>NUCLEOTIDE SEQUENCE</scope>
    <source>
        <strain evidence="4">NBRC 102759</strain>
    </source>
</reference>
<proteinExistence type="predicted"/>
<dbReference type="InterPro" id="IPR020846">
    <property type="entry name" value="MFS_dom"/>
</dbReference>
<feature type="transmembrane region" description="Helical" evidence="2">
    <location>
        <begin position="133"/>
        <end position="152"/>
    </location>
</feature>
<feature type="transmembrane region" description="Helical" evidence="2">
    <location>
        <begin position="223"/>
        <end position="240"/>
    </location>
</feature>
<reference evidence="4" key="1">
    <citation type="journal article" date="2022" name="Proc. Natl. Acad. Sci. U.S.A.">
        <title>Life cycle and functional genomics of the unicellular red alga Galdieria for elucidating algal and plant evolution and industrial use.</title>
        <authorList>
            <person name="Hirooka S."/>
            <person name="Itabashi T."/>
            <person name="Ichinose T.M."/>
            <person name="Onuma R."/>
            <person name="Fujiwara T."/>
            <person name="Yamashita S."/>
            <person name="Jong L.W."/>
            <person name="Tomita R."/>
            <person name="Iwane A.H."/>
            <person name="Miyagishima S.Y."/>
        </authorList>
    </citation>
    <scope>NUCLEOTIDE SEQUENCE</scope>
    <source>
        <strain evidence="4">NBRC 102759</strain>
    </source>
</reference>
<dbReference type="GO" id="GO:0016020">
    <property type="term" value="C:membrane"/>
    <property type="evidence" value="ECO:0007669"/>
    <property type="project" value="UniProtKB-SubCell"/>
</dbReference>
<comment type="subcellular location">
    <subcellularLocation>
        <location evidence="1">Membrane</location>
        <topology evidence="1">Multi-pass membrane protein</topology>
    </subcellularLocation>
</comment>
<feature type="transmembrane region" description="Helical" evidence="2">
    <location>
        <begin position="164"/>
        <end position="184"/>
    </location>
</feature>
<protein>
    <recommendedName>
        <fullName evidence="3">Major facilitator superfamily (MFS) profile domain-containing protein</fullName>
    </recommendedName>
</protein>
<comment type="caution">
    <text evidence="4">The sequence shown here is derived from an EMBL/GenBank/DDBJ whole genome shotgun (WGS) entry which is preliminary data.</text>
</comment>
<feature type="transmembrane region" description="Helical" evidence="2">
    <location>
        <begin position="260"/>
        <end position="278"/>
    </location>
</feature>
<dbReference type="EMBL" id="BQMJ01000068">
    <property type="protein sequence ID" value="GJQ15383.1"/>
    <property type="molecule type" value="Genomic_DNA"/>
</dbReference>
<evidence type="ECO:0000256" key="1">
    <source>
        <dbReference type="ARBA" id="ARBA00004141"/>
    </source>
</evidence>
<dbReference type="Proteomes" id="UP001061958">
    <property type="component" value="Unassembled WGS sequence"/>
</dbReference>
<keyword evidence="2" id="KW-0472">Membrane</keyword>
<feature type="transmembrane region" description="Helical" evidence="2">
    <location>
        <begin position="105"/>
        <end position="126"/>
    </location>
</feature>
<feature type="transmembrane region" description="Helical" evidence="2">
    <location>
        <begin position="328"/>
        <end position="354"/>
    </location>
</feature>
<dbReference type="GO" id="GO:0022857">
    <property type="term" value="F:transmembrane transporter activity"/>
    <property type="evidence" value="ECO:0007669"/>
    <property type="project" value="InterPro"/>
</dbReference>
<feature type="transmembrane region" description="Helical" evidence="2">
    <location>
        <begin position="366"/>
        <end position="384"/>
    </location>
</feature>
<feature type="domain" description="Major facilitator superfamily (MFS) profile" evidence="3">
    <location>
        <begin position="9"/>
        <end position="417"/>
    </location>
</feature>
<dbReference type="Gene3D" id="1.20.1250.20">
    <property type="entry name" value="MFS general substrate transporter like domains"/>
    <property type="match status" value="1"/>
</dbReference>
<evidence type="ECO:0000313" key="4">
    <source>
        <dbReference type="EMBL" id="GJQ15383.1"/>
    </source>
</evidence>
<sequence>MYSSRWNVTLGATICHAFFIGLVYILPSVILSSVREDLHLSVSLVVLPLNVYKMTNLLFLPFAGLLLDRCGCRRCILIGLFLTCILSFCYIWITNVYQLVCINIGYALCNALCGTAAFVVLVSSWFREGLGTALGLVLSGFSLAGVLFPVGLGTLLELFGWRSTVFFSFLFFTLVIVPLAWMTLHQGTLVSPVHEDSSFSLGHYSTSSVVPALDFKTLLLSRSFWLLGFEYFSLAYAQSFPFDYLVTYLHEDVSFTYEKATIFLSILNACAVVSKLLGGVIGDYSNRFKTLVASSFLMLMGVFCLFQRQSIANDETMFWTMTTRIGQLTAFSILFGLGSGSLWNNLYALVPFCIGTGHLGFSQNSLSALHYLGSAIGSMMGGIVKTQTGSFTIDIIGIAAVCFFNLLVALYLTWQQQMSLSSSLQVEYSIPNEETFHDNEME</sequence>
<dbReference type="InterPro" id="IPR036259">
    <property type="entry name" value="MFS_trans_sf"/>
</dbReference>
<dbReference type="PROSITE" id="PS50850">
    <property type="entry name" value="MFS"/>
    <property type="match status" value="1"/>
</dbReference>
<feature type="transmembrane region" description="Helical" evidence="2">
    <location>
        <begin position="7"/>
        <end position="26"/>
    </location>
</feature>
<evidence type="ECO:0000256" key="2">
    <source>
        <dbReference type="SAM" id="Phobius"/>
    </source>
</evidence>
<feature type="transmembrane region" description="Helical" evidence="2">
    <location>
        <begin position="75"/>
        <end position="93"/>
    </location>
</feature>
<dbReference type="PANTHER" id="PTHR11360">
    <property type="entry name" value="MONOCARBOXYLATE TRANSPORTER"/>
    <property type="match status" value="1"/>
</dbReference>
<dbReference type="PANTHER" id="PTHR11360:SF284">
    <property type="entry name" value="EG:103B4.3 PROTEIN-RELATED"/>
    <property type="match status" value="1"/>
</dbReference>
<keyword evidence="2" id="KW-0812">Transmembrane</keyword>
<dbReference type="AlphaFoldDB" id="A0A9C7UTZ4"/>
<gene>
    <name evidence="4" type="ORF">GpartN1_g7174.t1</name>
</gene>
<feature type="transmembrane region" description="Helical" evidence="2">
    <location>
        <begin position="390"/>
        <end position="414"/>
    </location>
</feature>
<name>A0A9C7UTZ4_9RHOD</name>
<feature type="transmembrane region" description="Helical" evidence="2">
    <location>
        <begin position="38"/>
        <end position="63"/>
    </location>
</feature>
<keyword evidence="5" id="KW-1185">Reference proteome</keyword>
<evidence type="ECO:0000259" key="3">
    <source>
        <dbReference type="PROSITE" id="PS50850"/>
    </source>
</evidence>
<keyword evidence="2" id="KW-1133">Transmembrane helix</keyword>
<dbReference type="Pfam" id="PF07690">
    <property type="entry name" value="MFS_1"/>
    <property type="match status" value="1"/>
</dbReference>
<feature type="transmembrane region" description="Helical" evidence="2">
    <location>
        <begin position="290"/>
        <end position="308"/>
    </location>
</feature>
<dbReference type="InterPro" id="IPR011701">
    <property type="entry name" value="MFS"/>
</dbReference>